<dbReference type="Proteomes" id="UP000634134">
    <property type="component" value="Unassembled WGS sequence"/>
</dbReference>
<dbReference type="RefSeq" id="WP_194119506.1">
    <property type="nucleotide sequence ID" value="NZ_JACYGY010000001.1"/>
</dbReference>
<comment type="caution">
    <text evidence="1">The sequence shown here is derived from an EMBL/GenBank/DDBJ whole genome shotgun (WGS) entry which is preliminary data.</text>
</comment>
<keyword evidence="2" id="KW-1185">Reference proteome</keyword>
<evidence type="ECO:0000313" key="2">
    <source>
        <dbReference type="Proteomes" id="UP000634134"/>
    </source>
</evidence>
<protein>
    <recommendedName>
        <fullName evidence="3">Lipoprotein</fullName>
    </recommendedName>
</protein>
<dbReference type="EMBL" id="JACYGY010000001">
    <property type="protein sequence ID" value="MBE9461225.1"/>
    <property type="molecule type" value="Genomic_DNA"/>
</dbReference>
<proteinExistence type="predicted"/>
<reference evidence="2" key="1">
    <citation type="submission" date="2023-07" db="EMBL/GenBank/DDBJ databases">
        <title>Dyadobacter sp. nov 'subterranea' isolated from contaminted grondwater.</title>
        <authorList>
            <person name="Szabo I."/>
            <person name="Al-Omari J."/>
            <person name="Szerdahelyi S.G."/>
            <person name="Rado J."/>
        </authorList>
    </citation>
    <scope>NUCLEOTIDE SEQUENCE [LARGE SCALE GENOMIC DNA]</scope>
    <source>
        <strain evidence="2">UP-52</strain>
    </source>
</reference>
<name>A0ABR9W6Y4_9BACT</name>
<organism evidence="1 2">
    <name type="scientific">Dyadobacter subterraneus</name>
    <dbReference type="NCBI Taxonomy" id="2773304"/>
    <lineage>
        <taxon>Bacteria</taxon>
        <taxon>Pseudomonadati</taxon>
        <taxon>Bacteroidota</taxon>
        <taxon>Cytophagia</taxon>
        <taxon>Cytophagales</taxon>
        <taxon>Spirosomataceae</taxon>
        <taxon>Dyadobacter</taxon>
    </lineage>
</organism>
<dbReference type="PROSITE" id="PS51257">
    <property type="entry name" value="PROKAR_LIPOPROTEIN"/>
    <property type="match status" value="1"/>
</dbReference>
<evidence type="ECO:0008006" key="3">
    <source>
        <dbReference type="Google" id="ProtNLM"/>
    </source>
</evidence>
<gene>
    <name evidence="1" type="ORF">IEE83_04950</name>
</gene>
<sequence length="122" mass="14079">MKISALLLFGFLFLFSCKKNKTSIDIAACGVNNPVTELSWLTDLIKKAKDKHEENITTVTLFEWNGKSVFNYYVSYWSCSGCVNYYCDGTKLDMSKFTEAETKEFREKLFDASGKKRIIWPQ</sequence>
<accession>A0ABR9W6Y4</accession>
<evidence type="ECO:0000313" key="1">
    <source>
        <dbReference type="EMBL" id="MBE9461225.1"/>
    </source>
</evidence>